<feature type="transmembrane region" description="Helical" evidence="7">
    <location>
        <begin position="385"/>
        <end position="407"/>
    </location>
</feature>
<dbReference type="Proteomes" id="UP000504631">
    <property type="component" value="Unplaced"/>
</dbReference>
<gene>
    <name evidence="10" type="primary">LOC117235839</name>
</gene>
<evidence type="ECO:0000313" key="9">
    <source>
        <dbReference type="Proteomes" id="UP000504631"/>
    </source>
</evidence>
<feature type="transmembrane region" description="Helical" evidence="7">
    <location>
        <begin position="174"/>
        <end position="197"/>
    </location>
</feature>
<evidence type="ECO:0000256" key="6">
    <source>
        <dbReference type="ARBA" id="ARBA00023136"/>
    </source>
</evidence>
<keyword evidence="5 7" id="KW-1133">Transmembrane helix</keyword>
<dbReference type="GO" id="GO:0022857">
    <property type="term" value="F:transmembrane transporter activity"/>
    <property type="evidence" value="ECO:0007669"/>
    <property type="project" value="InterPro"/>
</dbReference>
<feature type="transmembrane region" description="Helical" evidence="7">
    <location>
        <begin position="501"/>
        <end position="521"/>
    </location>
</feature>
<evidence type="ECO:0000256" key="1">
    <source>
        <dbReference type="ARBA" id="ARBA00004141"/>
    </source>
</evidence>
<dbReference type="AlphaFoldDB" id="A0A6J3KPU2"/>
<dbReference type="InterPro" id="IPR020846">
    <property type="entry name" value="MFS_dom"/>
</dbReference>
<evidence type="ECO:0000256" key="5">
    <source>
        <dbReference type="ARBA" id="ARBA00022989"/>
    </source>
</evidence>
<feature type="transmembrane region" description="Helical" evidence="7">
    <location>
        <begin position="137"/>
        <end position="162"/>
    </location>
</feature>
<evidence type="ECO:0000256" key="7">
    <source>
        <dbReference type="SAM" id="Phobius"/>
    </source>
</evidence>
<evidence type="ECO:0000313" key="10">
    <source>
        <dbReference type="RefSeq" id="XP_033354136.1"/>
    </source>
</evidence>
<organism evidence="9 10">
    <name type="scientific">Bombus vosnesenskii</name>
    <dbReference type="NCBI Taxonomy" id="207650"/>
    <lineage>
        <taxon>Eukaryota</taxon>
        <taxon>Metazoa</taxon>
        <taxon>Ecdysozoa</taxon>
        <taxon>Arthropoda</taxon>
        <taxon>Hexapoda</taxon>
        <taxon>Insecta</taxon>
        <taxon>Pterygota</taxon>
        <taxon>Neoptera</taxon>
        <taxon>Endopterygota</taxon>
        <taxon>Hymenoptera</taxon>
        <taxon>Apocrita</taxon>
        <taxon>Aculeata</taxon>
        <taxon>Apoidea</taxon>
        <taxon>Anthophila</taxon>
        <taxon>Apidae</taxon>
        <taxon>Bombus</taxon>
        <taxon>Pyrobombus</taxon>
    </lineage>
</organism>
<evidence type="ECO:0000256" key="3">
    <source>
        <dbReference type="ARBA" id="ARBA00022448"/>
    </source>
</evidence>
<dbReference type="Pfam" id="PF00083">
    <property type="entry name" value="Sugar_tr"/>
    <property type="match status" value="1"/>
</dbReference>
<dbReference type="InterPro" id="IPR005828">
    <property type="entry name" value="MFS_sugar_transport-like"/>
</dbReference>
<keyword evidence="9" id="KW-1185">Reference proteome</keyword>
<proteinExistence type="inferred from homology"/>
<feature type="transmembrane region" description="Helical" evidence="7">
    <location>
        <begin position="217"/>
        <end position="236"/>
    </location>
</feature>
<feature type="transmembrane region" description="Helical" evidence="7">
    <location>
        <begin position="115"/>
        <end position="131"/>
    </location>
</feature>
<dbReference type="InterPro" id="IPR036259">
    <property type="entry name" value="MFS_trans_sf"/>
</dbReference>
<feature type="transmembrane region" description="Helical" evidence="7">
    <location>
        <begin position="414"/>
        <end position="432"/>
    </location>
</feature>
<dbReference type="KEGG" id="bvk:117235839"/>
<keyword evidence="3" id="KW-0813">Transport</keyword>
<feature type="transmembrane region" description="Helical" evidence="7">
    <location>
        <begin position="48"/>
        <end position="71"/>
    </location>
</feature>
<evidence type="ECO:0000256" key="2">
    <source>
        <dbReference type="ARBA" id="ARBA00008335"/>
    </source>
</evidence>
<protein>
    <submittedName>
        <fullName evidence="10">D-xylose transporter-like</fullName>
    </submittedName>
</protein>
<evidence type="ECO:0000259" key="8">
    <source>
        <dbReference type="PROSITE" id="PS50850"/>
    </source>
</evidence>
<keyword evidence="4 7" id="KW-0812">Transmembrane</keyword>
<dbReference type="PROSITE" id="PS50850">
    <property type="entry name" value="MFS"/>
    <property type="match status" value="1"/>
</dbReference>
<evidence type="ECO:0000256" key="4">
    <source>
        <dbReference type="ARBA" id="ARBA00022692"/>
    </source>
</evidence>
<feature type="transmembrane region" description="Helical" evidence="7">
    <location>
        <begin position="304"/>
        <end position="321"/>
    </location>
</feature>
<dbReference type="SUPFAM" id="SSF103473">
    <property type="entry name" value="MFS general substrate transporter"/>
    <property type="match status" value="1"/>
</dbReference>
<reference evidence="10" key="1">
    <citation type="submission" date="2025-08" db="UniProtKB">
        <authorList>
            <consortium name="RefSeq"/>
        </authorList>
    </citation>
    <scope>IDENTIFICATION</scope>
    <source>
        <tissue evidence="10">Muscle</tissue>
    </source>
</reference>
<feature type="transmembrane region" description="Helical" evidence="7">
    <location>
        <begin position="438"/>
        <end position="465"/>
    </location>
</feature>
<comment type="subcellular location">
    <subcellularLocation>
        <location evidence="1">Membrane</location>
        <topology evidence="1">Multi-pass membrane protein</topology>
    </subcellularLocation>
</comment>
<feature type="domain" description="Major facilitator superfamily (MFS) profile" evidence="8">
    <location>
        <begin position="37"/>
        <end position="526"/>
    </location>
</feature>
<comment type="similarity">
    <text evidence="2">Belongs to the major facilitator superfamily.</text>
</comment>
<dbReference type="Gene3D" id="1.20.1250.20">
    <property type="entry name" value="MFS general substrate transporter like domains"/>
    <property type="match status" value="1"/>
</dbReference>
<dbReference type="RefSeq" id="XP_033354136.1">
    <property type="nucleotide sequence ID" value="XM_033498245.1"/>
</dbReference>
<dbReference type="PANTHER" id="PTHR23511:SF36">
    <property type="entry name" value="EG:BACR7A4.13 PROTEIN-RELATED"/>
    <property type="match status" value="1"/>
</dbReference>
<name>A0A6J3KPU2_9HYME</name>
<dbReference type="GO" id="GO:0016020">
    <property type="term" value="C:membrane"/>
    <property type="evidence" value="ECO:0007669"/>
    <property type="project" value="UniProtKB-SubCell"/>
</dbReference>
<keyword evidence="6 7" id="KW-0472">Membrane</keyword>
<dbReference type="GeneID" id="117235839"/>
<dbReference type="PANTHER" id="PTHR23511">
    <property type="entry name" value="SYNAPTIC VESICLE GLYCOPROTEIN 2"/>
    <property type="match status" value="1"/>
</dbReference>
<sequence>MPHRVSIIAVPDKLTKEHRKDSNEASQKKKSADFETAIAAAGYGKFQYLLLLAIIPVSWATSIDSSNVAMILPSAECDLQMTFFQKGVLNAIIYIGMISSGFLWAYIADVKGRRAVFLYGYIADGICNFLSGFSQNFWMLVSFKFLSGFIISGPHASIVAYTSEFYGIKERGRISLIVGFAITSGNIVSAVLAFIIIPQRWSIVLWDGAFVYNSWRLFLSICGIPTLIGVSCLFLFPESPKFLMSQGHMEDALKVFKIIYSINTGKSAEEYPIQYLENEFPKEGNDNDYDGKIEKKTIFFTPHLSRILLVTVMQFGSMYTTNTIRMWQPQLFTILGNFDPVNHNLTEAHKSTFCEILDFFSVVDETSVAVEENVNCTNIVVSESVYVNTIVVTAFGGILILLSSFLLNILKYRILLYISYGVAFLCIIYLNWSSDTLLTLILTSVFIGLTNTTQNIIIAATVIMFPTSLRAIAVSLVMSAGRIGSVIGNLLFPILLAQGCFVPMIQLACLILLCSILTCFLPSTKKAK</sequence>
<feature type="transmembrane region" description="Helical" evidence="7">
    <location>
        <begin position="91"/>
        <end position="108"/>
    </location>
</feature>
<accession>A0A6J3KPU2</accession>
<feature type="transmembrane region" description="Helical" evidence="7">
    <location>
        <begin position="472"/>
        <end position="495"/>
    </location>
</feature>